<organism evidence="1 3">
    <name type="scientific">Flavobacterium pygoscelis</name>
    <dbReference type="NCBI Taxonomy" id="2893176"/>
    <lineage>
        <taxon>Bacteria</taxon>
        <taxon>Pseudomonadati</taxon>
        <taxon>Bacteroidota</taxon>
        <taxon>Flavobacteriia</taxon>
        <taxon>Flavobacteriales</taxon>
        <taxon>Flavobacteriaceae</taxon>
        <taxon>Flavobacterium</taxon>
    </lineage>
</organism>
<protein>
    <submittedName>
        <fullName evidence="1">Erythromycin esterase family protein</fullName>
    </submittedName>
</protein>
<comment type="caution">
    <text evidence="1">The sequence shown here is derived from an EMBL/GenBank/DDBJ whole genome shotgun (WGS) entry which is preliminary data.</text>
</comment>
<dbReference type="CDD" id="cd14728">
    <property type="entry name" value="Ere-like"/>
    <property type="match status" value="1"/>
</dbReference>
<dbReference type="EMBL" id="JALNUB010000017">
    <property type="protein sequence ID" value="MCK8143322.1"/>
    <property type="molecule type" value="Genomic_DNA"/>
</dbReference>
<accession>A0A9X1Y113</accession>
<keyword evidence="3" id="KW-1185">Reference proteome</keyword>
<dbReference type="Gene3D" id="1.20.1440.30">
    <property type="entry name" value="Biosynthetic Protein domain"/>
    <property type="match status" value="1"/>
</dbReference>
<dbReference type="RefSeq" id="WP_248429337.1">
    <property type="nucleotide sequence ID" value="NZ_JALNUB010000017.1"/>
</dbReference>
<reference evidence="1" key="1">
    <citation type="submission" date="2022-04" db="EMBL/GenBank/DDBJ databases">
        <title>Flavobacterium pygoscelis sp. nov. isolated from Chinstrap chick (Pygoscelis antarcticus).</title>
        <authorList>
            <person name="Irgang R."/>
            <person name="Poblete-Morales M."/>
            <person name="Avendano-Herrera R."/>
        </authorList>
    </citation>
    <scope>NUCLEOTIDE SEQUENCE</scope>
    <source>
        <strain evidence="1">I-SCBP12n</strain>
    </source>
</reference>
<dbReference type="PANTHER" id="PTHR31299:SF0">
    <property type="entry name" value="ESTERASE, PUTATIVE (AFU_ORTHOLOGUE AFUA_1G05850)-RELATED"/>
    <property type="match status" value="1"/>
</dbReference>
<dbReference type="Gene3D" id="3.30.1870.10">
    <property type="entry name" value="EreA-like, domain 2"/>
    <property type="match status" value="1"/>
</dbReference>
<sequence length="433" mass="50614">MIKKTLLIFSFIVHLNLYSQNKETIDWLNHNSIEIEDANPNSEMIFFKQNEPYKFANAKLYGFGEASHNTKEFFDIKAKYFKYLVKNHGLKIFIMEESYQAESGINEWISCGKGDVKTIANNFKTGFWYTKEIVNLLEWMREYNAGKSIDEHIRFYGMDPKGGEKINQEIRKFINHNNIMIEESLLTAADSCSNKTIDYSIKESWWQTQIPKLQELKRQLIQSKKEGKEYNSVIRSLVHLIGYTEYASLVGEKYPTSTEFRDLKMFENVKYIMEKESKNGKAFIWAHNEHVNKSEMYYTGSNIINLGRHLKDYYKDDYYSVGFDFGIGKINGYVIDKKQGNHWETYEIEKPFPGTYASTLMSVKKGIYFLDLENAKKNEPTKFFKKKAKQLLIAAGGYQPKPLHKIMVGKIYSETYDGLIFVKAISIPNYKLD</sequence>
<dbReference type="PANTHER" id="PTHR31299">
    <property type="entry name" value="ESTERASE, PUTATIVE (AFU_ORTHOLOGUE AFUA_1G05850)-RELATED"/>
    <property type="match status" value="1"/>
</dbReference>
<name>A0A9X1Y113_9FLAO</name>
<dbReference type="InterPro" id="IPR052036">
    <property type="entry name" value="Hydrolase/PRTase-associated"/>
</dbReference>
<dbReference type="EMBL" id="JALNUB010000022">
    <property type="protein sequence ID" value="MCK8143384.1"/>
    <property type="molecule type" value="Genomic_DNA"/>
</dbReference>
<dbReference type="SUPFAM" id="SSF159501">
    <property type="entry name" value="EreA/ChaN-like"/>
    <property type="match status" value="1"/>
</dbReference>
<evidence type="ECO:0000313" key="1">
    <source>
        <dbReference type="EMBL" id="MCK8143322.1"/>
    </source>
</evidence>
<evidence type="ECO:0000313" key="3">
    <source>
        <dbReference type="Proteomes" id="UP001139260"/>
    </source>
</evidence>
<gene>
    <name evidence="1" type="ORF">MW871_15635</name>
    <name evidence="2" type="ORF">MW871_15945</name>
</gene>
<proteinExistence type="predicted"/>
<dbReference type="Pfam" id="PF05139">
    <property type="entry name" value="Erythro_esteras"/>
    <property type="match status" value="1"/>
</dbReference>
<dbReference type="InterPro" id="IPR007815">
    <property type="entry name" value="Emycin_Estase"/>
</dbReference>
<dbReference type="Proteomes" id="UP001139260">
    <property type="component" value="Unassembled WGS sequence"/>
</dbReference>
<evidence type="ECO:0000313" key="2">
    <source>
        <dbReference type="EMBL" id="MCK8143384.1"/>
    </source>
</evidence>
<dbReference type="GO" id="GO:0046677">
    <property type="term" value="P:response to antibiotic"/>
    <property type="evidence" value="ECO:0007669"/>
    <property type="project" value="InterPro"/>
</dbReference>
<dbReference type="Gene3D" id="3.40.1660.10">
    <property type="entry name" value="EreA-like (biosynthetic domain)"/>
    <property type="match status" value="1"/>
</dbReference>
<dbReference type="AlphaFoldDB" id="A0A9X1Y113"/>